<evidence type="ECO:0000313" key="2">
    <source>
        <dbReference type="Proteomes" id="UP000192758"/>
    </source>
</evidence>
<dbReference type="AlphaFoldDB" id="A0A1W0E7U4"/>
<organism evidence="1 2">
    <name type="scientific">Ecytonucleospora hepatopenaei</name>
    <dbReference type="NCBI Taxonomy" id="646526"/>
    <lineage>
        <taxon>Eukaryota</taxon>
        <taxon>Fungi</taxon>
        <taxon>Fungi incertae sedis</taxon>
        <taxon>Microsporidia</taxon>
        <taxon>Enterocytozoonidae</taxon>
        <taxon>Ecytonucleospora</taxon>
    </lineage>
</organism>
<protein>
    <submittedName>
        <fullName evidence="1">Uncharacterized protein</fullName>
    </submittedName>
</protein>
<gene>
    <name evidence="1" type="ORF">EHP00_796</name>
</gene>
<accession>A0A1W0E7U4</accession>
<proteinExistence type="predicted"/>
<dbReference type="OrthoDB" id="392571at2759"/>
<dbReference type="SUPFAM" id="SSF48371">
    <property type="entry name" value="ARM repeat"/>
    <property type="match status" value="1"/>
</dbReference>
<comment type="caution">
    <text evidence="1">The sequence shown here is derived from an EMBL/GenBank/DDBJ whole genome shotgun (WGS) entry which is preliminary data.</text>
</comment>
<dbReference type="EMBL" id="MNPJ01000011">
    <property type="protein sequence ID" value="OQS55334.1"/>
    <property type="molecule type" value="Genomic_DNA"/>
</dbReference>
<dbReference type="InterPro" id="IPR016024">
    <property type="entry name" value="ARM-type_fold"/>
</dbReference>
<sequence length="524" mass="62319">MEEENLKINNKEMVCTNQEEITILDKLKKEKKKVCKKNKNVKTSNSDKSVCKNSPKKFKKNSNIQFKKSHNELIKYLENIDTSVLDSYGVEIILNEIKGKETELAVSFGPSKKLSECIENGELSHCMEMFERLDVSKVLFKNLGSKLYESILDRIFFFLYKNKENEKHDIFDKDQVLDKIESVFKYKYADMLLDENACFVLRKLFSLYTGKWIDMNSKYKKGVEFKVFKHPDVKYIKQIKYEMNFVKLNEIEKNHMFITLTYFLKFTKSQSFIRKFIDFLNEHMSENIFEEKEFIEFFKGKDVLLEEILLLSNEENNKKFSEIFIKEGLIDLMLKIHGEEHTVDFFMQTYFKKSSLFFEIDENIVNGELNENLRMAYFIHCLRHDKGDIVENFLQKKGIVSVFSHFVIKNDSLNTKYIDFICEIWNRTCEYDICNGEEIAKEFIKKFHKKWVNTKAGKTLLESFVCGNFDNNIKSSFFDHNVHIFSKIEKWNTFDKFIRNVLNVTSGHTKKRFGEILRKVNQKN</sequence>
<reference evidence="1 2" key="1">
    <citation type="journal article" date="2017" name="Environ. Microbiol.">
        <title>Decay of the glycolytic pathway and adaptation to intranuclear parasitism within Enterocytozoonidae microsporidia.</title>
        <authorList>
            <person name="Wiredu Boakye D."/>
            <person name="Jaroenlak P."/>
            <person name="Prachumwat A."/>
            <person name="Williams T.A."/>
            <person name="Bateman K.S."/>
            <person name="Itsathitphaisarn O."/>
            <person name="Sritunyalucksana K."/>
            <person name="Paszkiewicz K.H."/>
            <person name="Moore K.A."/>
            <person name="Stentiford G.D."/>
            <person name="Williams B.A."/>
        </authorList>
    </citation>
    <scope>NUCLEOTIDE SEQUENCE [LARGE SCALE GENOMIC DNA]</scope>
    <source>
        <strain evidence="1 2">TH1</strain>
    </source>
</reference>
<dbReference type="VEuPathDB" id="MicrosporidiaDB:EHP00_796"/>
<evidence type="ECO:0000313" key="1">
    <source>
        <dbReference type="EMBL" id="OQS55334.1"/>
    </source>
</evidence>
<name>A0A1W0E7U4_9MICR</name>
<dbReference type="Proteomes" id="UP000192758">
    <property type="component" value="Unassembled WGS sequence"/>
</dbReference>
<keyword evidence="2" id="KW-1185">Reference proteome</keyword>